<evidence type="ECO:0000259" key="1">
    <source>
        <dbReference type="Pfam" id="PF05170"/>
    </source>
</evidence>
<accession>A0A1M7DE32</accession>
<dbReference type="PANTHER" id="PTHR30441:SF4">
    <property type="entry name" value="PROTEIN ASMA"/>
    <property type="match status" value="1"/>
</dbReference>
<evidence type="ECO:0000313" key="4">
    <source>
        <dbReference type="Proteomes" id="UP000184123"/>
    </source>
</evidence>
<reference evidence="3 4" key="1">
    <citation type="submission" date="2016-11" db="EMBL/GenBank/DDBJ databases">
        <authorList>
            <person name="Jaros S."/>
            <person name="Januszkiewicz K."/>
            <person name="Wedrychowicz H."/>
        </authorList>
    </citation>
    <scope>NUCLEOTIDE SEQUENCE [LARGE SCALE GENOMIC DNA]</scope>
    <source>
        <strain evidence="3 4">DSM 4740</strain>
    </source>
</reference>
<feature type="domain" description="AsmA" evidence="1">
    <location>
        <begin position="1"/>
        <end position="651"/>
    </location>
</feature>
<dbReference type="OrthoDB" id="9766390at2"/>
<dbReference type="RefSeq" id="WP_073434234.1">
    <property type="nucleotide sequence ID" value="NZ_BJXU01000034.1"/>
</dbReference>
<keyword evidence="5" id="KW-1185">Reference proteome</keyword>
<dbReference type="PANTHER" id="PTHR30441">
    <property type="entry name" value="DUF748 DOMAIN-CONTAINING PROTEIN"/>
    <property type="match status" value="1"/>
</dbReference>
<evidence type="ECO:0000313" key="5">
    <source>
        <dbReference type="Proteomes" id="UP000321726"/>
    </source>
</evidence>
<dbReference type="AlphaFoldDB" id="A0A1M7DE32"/>
<gene>
    <name evidence="2" type="ORF">HCU01_11020</name>
    <name evidence="3" type="ORF">SAMN05660971_01302</name>
</gene>
<name>A0A1M7DE32_9GAMM</name>
<evidence type="ECO:0000313" key="2">
    <source>
        <dbReference type="EMBL" id="GEN23153.1"/>
    </source>
</evidence>
<dbReference type="GO" id="GO:0090313">
    <property type="term" value="P:regulation of protein targeting to membrane"/>
    <property type="evidence" value="ECO:0007669"/>
    <property type="project" value="TreeGrafter"/>
</dbReference>
<evidence type="ECO:0000313" key="3">
    <source>
        <dbReference type="EMBL" id="SHL77754.1"/>
    </source>
</evidence>
<proteinExistence type="predicted"/>
<reference evidence="2 5" key="2">
    <citation type="submission" date="2019-07" db="EMBL/GenBank/DDBJ databases">
        <title>Whole genome shotgun sequence of Halomonas cupida NBRC 102219.</title>
        <authorList>
            <person name="Hosoyama A."/>
            <person name="Uohara A."/>
            <person name="Ohji S."/>
            <person name="Ichikawa N."/>
        </authorList>
    </citation>
    <scope>NUCLEOTIDE SEQUENCE [LARGE SCALE GENOMIC DNA]</scope>
    <source>
        <strain evidence="2 5">NBRC 102219</strain>
    </source>
</reference>
<dbReference type="Proteomes" id="UP000184123">
    <property type="component" value="Unassembled WGS sequence"/>
</dbReference>
<dbReference type="Proteomes" id="UP000321726">
    <property type="component" value="Unassembled WGS sequence"/>
</dbReference>
<dbReference type="EMBL" id="BJXU01000034">
    <property type="protein sequence ID" value="GEN23153.1"/>
    <property type="molecule type" value="Genomic_DNA"/>
</dbReference>
<dbReference type="InterPro" id="IPR007844">
    <property type="entry name" value="AsmA"/>
</dbReference>
<protein>
    <submittedName>
        <fullName evidence="3">AsmA protein</fullName>
    </submittedName>
    <submittedName>
        <fullName evidence="2">Cell envelope biogenesis protein AsmA</fullName>
    </submittedName>
</protein>
<organism evidence="3 4">
    <name type="scientific">Halomonas cupida</name>
    <dbReference type="NCBI Taxonomy" id="44933"/>
    <lineage>
        <taxon>Bacteria</taxon>
        <taxon>Pseudomonadati</taxon>
        <taxon>Pseudomonadota</taxon>
        <taxon>Gammaproteobacteria</taxon>
        <taxon>Oceanospirillales</taxon>
        <taxon>Halomonadaceae</taxon>
        <taxon>Halomonas</taxon>
    </lineage>
</organism>
<dbReference type="InterPro" id="IPR052894">
    <property type="entry name" value="AsmA-related"/>
</dbReference>
<dbReference type="EMBL" id="FRCA01000003">
    <property type="protein sequence ID" value="SHL77754.1"/>
    <property type="molecule type" value="Genomic_DNA"/>
</dbReference>
<dbReference type="GO" id="GO:0005886">
    <property type="term" value="C:plasma membrane"/>
    <property type="evidence" value="ECO:0007669"/>
    <property type="project" value="TreeGrafter"/>
</dbReference>
<dbReference type="Pfam" id="PF05170">
    <property type="entry name" value="AsmA"/>
    <property type="match status" value="1"/>
</dbReference>
<sequence length="776" mass="83633">MKRLVRTLLAVIGVLALVMVGAVVYVTTFFNPEDLKPRLVEVVKEHTGLELALDGDLSWSFYPRIGVSVAEAEAWLPQQPDGSVPFASFGHASVSLAFAPLLKGQIAIDGLTLDGLSLNLVRNEQGEGNWEALIERLEGKGTDAEKALAPASAGPNPDDGGGLSVALNIANVTVDNGTLRLLDHQAEQEWLAESLAVSGSNVNPTTAFPLSATFSLKRFDQLEGDRITALQSDVKFNSEIQLGLADERHVLNKLALETNTLVAGSSERQQATLNSDQMVLDLGQQRLHMAPSTLGVSLIDPRLGDERLPLSLDFELESDLAAGTAQLRDIALTGPHSLSLKGNLNFRELATAPQYSGQMRLDPMSLRPWLDRLGALPTMAEENSLSEVSLTTPVKGDLEQASFEGLTLVLDDSTFTGNAGARFDGSRVDLDLEGDMLNLDQYLPPEDVENNTASLPGIAAAVAQEEAPALLPASWLAQLEETVALSLSQLTIGGQNFQDVSLGMQGENGKHQLTGFDAGFHEGRLQATGQLDASTSPLEWQLAPKVQDVRLDSLLVSLGEDPAPMAGALQAEGQLTSQGNNREALLNNLNGTIDAEVEDGSLPGNNISEQLCSVVARFEEEEMSRDWAEDTRFEEVSGTFEIRDGVAHNEDLLITVPGIEMTGEGHLELMTRAFEATGAARFLDTADAACKVNPRLQRVAFPARCEGTLGSDSSEWCSFDLRAFSRSLGELAQDEARDELREELDERVDEELENLGDHIGEDAGRELRDAVRGLFN</sequence>
<dbReference type="STRING" id="44933.SAMN05660971_01302"/>